<dbReference type="InterPro" id="IPR002201">
    <property type="entry name" value="Glyco_trans_9"/>
</dbReference>
<dbReference type="SUPFAM" id="SSF53756">
    <property type="entry name" value="UDP-Glycosyltransferase/glycogen phosphorylase"/>
    <property type="match status" value="1"/>
</dbReference>
<keyword evidence="1" id="KW-0328">Glycosyltransferase</keyword>
<comment type="caution">
    <text evidence="3">The sequence shown here is derived from an EMBL/GenBank/DDBJ whole genome shotgun (WGS) entry which is preliminary data.</text>
</comment>
<dbReference type="Pfam" id="PF01075">
    <property type="entry name" value="Glyco_transf_9"/>
    <property type="match status" value="1"/>
</dbReference>
<proteinExistence type="predicted"/>
<organism evidence="3 4">
    <name type="scientific">Vasconcelosia minhoensis LEGE 07310</name>
    <dbReference type="NCBI Taxonomy" id="915328"/>
    <lineage>
        <taxon>Bacteria</taxon>
        <taxon>Bacillati</taxon>
        <taxon>Cyanobacteriota</taxon>
        <taxon>Cyanophyceae</taxon>
        <taxon>Nodosilineales</taxon>
        <taxon>Cymatolegaceae</taxon>
        <taxon>Vasconcelosia</taxon>
        <taxon>Vasconcelosia minhoensis</taxon>
    </lineage>
</organism>
<dbReference type="AlphaFoldDB" id="A0A8J7A565"/>
<evidence type="ECO:0000256" key="1">
    <source>
        <dbReference type="ARBA" id="ARBA00022676"/>
    </source>
</evidence>
<dbReference type="RefSeq" id="WP_193904815.1">
    <property type="nucleotide sequence ID" value="NZ_JADEXG010000003.1"/>
</dbReference>
<dbReference type="GO" id="GO:0009244">
    <property type="term" value="P:lipopolysaccharide core region biosynthetic process"/>
    <property type="evidence" value="ECO:0007669"/>
    <property type="project" value="TreeGrafter"/>
</dbReference>
<dbReference type="CDD" id="cd03789">
    <property type="entry name" value="GT9_LPS_heptosyltransferase"/>
    <property type="match status" value="1"/>
</dbReference>
<dbReference type="Proteomes" id="UP000636505">
    <property type="component" value="Unassembled WGS sequence"/>
</dbReference>
<gene>
    <name evidence="3" type="ORF">IQ241_02455</name>
</gene>
<keyword evidence="4" id="KW-1185">Reference proteome</keyword>
<keyword evidence="2" id="KW-0808">Transferase</keyword>
<dbReference type="GO" id="GO:0005829">
    <property type="term" value="C:cytosol"/>
    <property type="evidence" value="ECO:0007669"/>
    <property type="project" value="TreeGrafter"/>
</dbReference>
<dbReference type="PANTHER" id="PTHR30160">
    <property type="entry name" value="TETRAACYLDISACCHARIDE 4'-KINASE-RELATED"/>
    <property type="match status" value="1"/>
</dbReference>
<dbReference type="Gene3D" id="3.40.50.2000">
    <property type="entry name" value="Glycogen Phosphorylase B"/>
    <property type="match status" value="2"/>
</dbReference>
<evidence type="ECO:0000313" key="4">
    <source>
        <dbReference type="Proteomes" id="UP000636505"/>
    </source>
</evidence>
<sequence>MRILALVPGGISEQLLFFPTLDDIKRAYPEAEVSVVVEPRATAAYRVCKQVNSVIPFDYESRNSPSDWANLLGIMRDREYEVVFLTQPRWSESLLLWLSGIPTRITYSTTGTPWLYTATVPYHPDQYQAALYHDLLQGIGVKSTCPELSVNLPKADLDWAAQKREKLGLQKGYVLMYPGPAAPLNADPDPYPVASWQTLIQDFQSKQPQLPVVLLQTADSRSAIGELSASQGSLKIAGPGNIGQTAAMVAGADLVITPDCYVMQLAIALNVFTLAMLGASEPSRVLPKPAQDDPRAVGIQSASSRLADLKPEAVLEKVWGG</sequence>
<evidence type="ECO:0000256" key="2">
    <source>
        <dbReference type="ARBA" id="ARBA00022679"/>
    </source>
</evidence>
<protein>
    <submittedName>
        <fullName evidence="3">Glycosyltransferase family 9 protein</fullName>
    </submittedName>
</protein>
<accession>A0A8J7A565</accession>
<reference evidence="3" key="1">
    <citation type="submission" date="2020-10" db="EMBL/GenBank/DDBJ databases">
        <authorList>
            <person name="Castelo-Branco R."/>
            <person name="Eusebio N."/>
            <person name="Adriana R."/>
            <person name="Vieira A."/>
            <person name="Brugerolle De Fraissinette N."/>
            <person name="Rezende De Castro R."/>
            <person name="Schneider M.P."/>
            <person name="Vasconcelos V."/>
            <person name="Leao P.N."/>
        </authorList>
    </citation>
    <scope>NUCLEOTIDE SEQUENCE</scope>
    <source>
        <strain evidence="3">LEGE 07310</strain>
    </source>
</reference>
<dbReference type="EMBL" id="JADEXG010000003">
    <property type="protein sequence ID" value="MBE9076165.1"/>
    <property type="molecule type" value="Genomic_DNA"/>
</dbReference>
<dbReference type="PANTHER" id="PTHR30160:SF7">
    <property type="entry name" value="ADP-HEPTOSE--LPS HEPTOSYLTRANSFERASE 2"/>
    <property type="match status" value="1"/>
</dbReference>
<name>A0A8J7A565_9CYAN</name>
<evidence type="ECO:0000313" key="3">
    <source>
        <dbReference type="EMBL" id="MBE9076165.1"/>
    </source>
</evidence>
<dbReference type="GO" id="GO:0008713">
    <property type="term" value="F:ADP-heptose-lipopolysaccharide heptosyltransferase activity"/>
    <property type="evidence" value="ECO:0007669"/>
    <property type="project" value="TreeGrafter"/>
</dbReference>
<dbReference type="InterPro" id="IPR051199">
    <property type="entry name" value="LPS_LOS_Heptosyltrfase"/>
</dbReference>